<proteinExistence type="predicted"/>
<keyword evidence="2" id="KW-1185">Reference proteome</keyword>
<dbReference type="Proteomes" id="UP000718278">
    <property type="component" value="Unassembled WGS sequence"/>
</dbReference>
<protein>
    <submittedName>
        <fullName evidence="1">Uncharacterized protein</fullName>
    </submittedName>
</protein>
<accession>A0ABS3K2U6</accession>
<name>A0ABS3K2U6_9HYPH</name>
<evidence type="ECO:0000313" key="1">
    <source>
        <dbReference type="EMBL" id="MBO1040670.1"/>
    </source>
</evidence>
<gene>
    <name evidence="1" type="ORF">IPV26_13440</name>
</gene>
<comment type="caution">
    <text evidence="1">The sequence shown here is derived from an EMBL/GenBank/DDBJ whole genome shotgun (WGS) entry which is preliminary data.</text>
</comment>
<organism evidence="1 2">
    <name type="scientific">Brucella pituitosa</name>
    <dbReference type="NCBI Taxonomy" id="571256"/>
    <lineage>
        <taxon>Bacteria</taxon>
        <taxon>Pseudomonadati</taxon>
        <taxon>Pseudomonadota</taxon>
        <taxon>Alphaproteobacteria</taxon>
        <taxon>Hyphomicrobiales</taxon>
        <taxon>Brucellaceae</taxon>
        <taxon>Brucella/Ochrobactrum group</taxon>
        <taxon>Brucella</taxon>
    </lineage>
</organism>
<evidence type="ECO:0000313" key="2">
    <source>
        <dbReference type="Proteomes" id="UP000718278"/>
    </source>
</evidence>
<dbReference type="EMBL" id="JADIJS010000002">
    <property type="protein sequence ID" value="MBO1040670.1"/>
    <property type="molecule type" value="Genomic_DNA"/>
</dbReference>
<reference evidence="1 2" key="1">
    <citation type="submission" date="2020-10" db="EMBL/GenBank/DDBJ databases">
        <title>Genomic characterization of underground lake bacteria from Wind Cave National Park: Insight into the archetypical LuxI/LuxR and identification of LuxR solos.</title>
        <authorList>
            <person name="Wengert P.C."/>
            <person name="Savka M.A."/>
        </authorList>
    </citation>
    <scope>NUCLEOTIDE SEQUENCE [LARGE SCALE GENOMIC DNA]</scope>
    <source>
        <strain evidence="1 2">SD316</strain>
    </source>
</reference>
<dbReference type="RefSeq" id="WP_207489065.1">
    <property type="nucleotide sequence ID" value="NZ_JADIJS010000002.1"/>
</dbReference>
<sequence>MANEKLLDVEASERLAELLAIVEIDSPQIIRVGNRRFEIKFLGHVEARDPKEFLSKGGPLEEDD</sequence>